<name>A0A3B0JQI4_DROGU</name>
<comment type="function">
    <text evidence="2">May be involved in the metabolism of insect hormones and in the breakdown of synthetic insecticides.</text>
</comment>
<evidence type="ECO:0000313" key="18">
    <source>
        <dbReference type="Proteomes" id="UP000268350"/>
    </source>
</evidence>
<evidence type="ECO:0000256" key="4">
    <source>
        <dbReference type="ARBA" id="ARBA00004406"/>
    </source>
</evidence>
<dbReference type="InterPro" id="IPR001128">
    <property type="entry name" value="Cyt_P450"/>
</dbReference>
<dbReference type="OMA" id="RRKDNEF"/>
<keyword evidence="18" id="KW-1185">Reference proteome</keyword>
<evidence type="ECO:0000256" key="7">
    <source>
        <dbReference type="ARBA" id="ARBA00022723"/>
    </source>
</evidence>
<accession>A0A3B0JQI4</accession>
<comment type="subcellular location">
    <subcellularLocation>
        <location evidence="4">Endoplasmic reticulum membrane</location>
        <topology evidence="4">Peripheral membrane protein</topology>
    </subcellularLocation>
    <subcellularLocation>
        <location evidence="3">Microsome membrane</location>
        <topology evidence="3">Peripheral membrane protein</topology>
    </subcellularLocation>
</comment>
<feature type="binding site" description="axial binding residue" evidence="14">
    <location>
        <position position="464"/>
    </location>
    <ligand>
        <name>heme</name>
        <dbReference type="ChEBI" id="CHEBI:30413"/>
    </ligand>
    <ligandPart>
        <name>Fe</name>
        <dbReference type="ChEBI" id="CHEBI:18248"/>
    </ligandPart>
</feature>
<reference evidence="18" key="1">
    <citation type="submission" date="2018-01" db="EMBL/GenBank/DDBJ databases">
        <authorList>
            <person name="Alioto T."/>
            <person name="Alioto T."/>
        </authorList>
    </citation>
    <scope>NUCLEOTIDE SEQUENCE [LARGE SCALE GENOMIC DNA]</scope>
</reference>
<comment type="cofactor">
    <cofactor evidence="1 14">
        <name>heme</name>
        <dbReference type="ChEBI" id="CHEBI:30413"/>
    </cofactor>
</comment>
<keyword evidence="9" id="KW-0492">Microsome</keyword>
<evidence type="ECO:0000256" key="2">
    <source>
        <dbReference type="ARBA" id="ARBA00003690"/>
    </source>
</evidence>
<dbReference type="InterPro" id="IPR017972">
    <property type="entry name" value="Cyt_P450_CS"/>
</dbReference>
<dbReference type="PROSITE" id="PS00086">
    <property type="entry name" value="CYTOCHROME_P450"/>
    <property type="match status" value="1"/>
</dbReference>
<keyword evidence="13 16" id="KW-0472">Membrane</keyword>
<dbReference type="PANTHER" id="PTHR24292">
    <property type="entry name" value="CYTOCHROME P450"/>
    <property type="match status" value="1"/>
</dbReference>
<evidence type="ECO:0000256" key="1">
    <source>
        <dbReference type="ARBA" id="ARBA00001971"/>
    </source>
</evidence>
<keyword evidence="11 14" id="KW-0408">Iron</keyword>
<dbReference type="Proteomes" id="UP000268350">
    <property type="component" value="Unassembled WGS sequence"/>
</dbReference>
<sequence length="520" mass="59945">MEQWIVALSLLAVLFVLLYKWSVAKYDVLTDRGVPHAKPKPLLGNIPIRAMAGGLPVLKYMIEEHMQYRGSRVYGMYALRDPIIFLRDPELIKLVGIKEFDHFVNHHSMHNNAQESILSKSLMSLKDGAWREMRYILTPAFTGSKMRVMYQLIHSCSEEAVRHVGEQLKQSKAGAIELEMKDYFTRFANDVIATVAFGLSVNSFRRKDNEFFRIGQSLSKVSAWAIVKAVLHALVPRLMKLLRIQVLDSEKIDYFTSLVKVAMRYRKEHNVVRPDMIHLLMEAKQLRYAQLVDQSKDASQYAEFTDEDLLAQCLLFFFAGFSIISSALCYLTYELCMNPEVQFELYEEIQSVDRELAGKPLTYDTLTRMKYLDMVVQEGLRKWPPAISTDRECHKDIDLCDESGQKLFSAKKGDVLQIPIFPLHHDPENFAEPERFDPQRFSDERKSEIKSSTFLPFGVGPRNCIGNRLALMELKSILFQLILSFRLLPAQKTSTNLLDSIIGHNLQPKDGFWLKFEPRN</sequence>
<proteinExistence type="inferred from homology"/>
<dbReference type="GO" id="GO:0004497">
    <property type="term" value="F:monooxygenase activity"/>
    <property type="evidence" value="ECO:0007669"/>
    <property type="project" value="UniProtKB-KW"/>
</dbReference>
<keyword evidence="16" id="KW-1133">Transmembrane helix</keyword>
<dbReference type="GO" id="GO:0005789">
    <property type="term" value="C:endoplasmic reticulum membrane"/>
    <property type="evidence" value="ECO:0007669"/>
    <property type="project" value="UniProtKB-SubCell"/>
</dbReference>
<dbReference type="InterPro" id="IPR036396">
    <property type="entry name" value="Cyt_P450_sf"/>
</dbReference>
<dbReference type="PRINTS" id="PR00385">
    <property type="entry name" value="P450"/>
</dbReference>
<gene>
    <name evidence="17" type="ORF">DGUA_6G003442</name>
</gene>
<dbReference type="FunFam" id="1.10.630.10:FF:000042">
    <property type="entry name" value="Cytochrome P450"/>
    <property type="match status" value="1"/>
</dbReference>
<evidence type="ECO:0000256" key="3">
    <source>
        <dbReference type="ARBA" id="ARBA00004174"/>
    </source>
</evidence>
<dbReference type="EMBL" id="OUUW01000001">
    <property type="protein sequence ID" value="SPP75606.1"/>
    <property type="molecule type" value="Genomic_DNA"/>
</dbReference>
<evidence type="ECO:0000256" key="5">
    <source>
        <dbReference type="ARBA" id="ARBA00010617"/>
    </source>
</evidence>
<evidence type="ECO:0000256" key="8">
    <source>
        <dbReference type="ARBA" id="ARBA00022824"/>
    </source>
</evidence>
<dbReference type="OrthoDB" id="2789670at2759"/>
<dbReference type="PRINTS" id="PR00463">
    <property type="entry name" value="EP450I"/>
</dbReference>
<keyword evidence="7 14" id="KW-0479">Metal-binding</keyword>
<evidence type="ECO:0000256" key="11">
    <source>
        <dbReference type="ARBA" id="ARBA00023004"/>
    </source>
</evidence>
<organism evidence="17 18">
    <name type="scientific">Drosophila guanche</name>
    <name type="common">Fruit fly</name>
    <dbReference type="NCBI Taxonomy" id="7266"/>
    <lineage>
        <taxon>Eukaryota</taxon>
        <taxon>Metazoa</taxon>
        <taxon>Ecdysozoa</taxon>
        <taxon>Arthropoda</taxon>
        <taxon>Hexapoda</taxon>
        <taxon>Insecta</taxon>
        <taxon>Pterygota</taxon>
        <taxon>Neoptera</taxon>
        <taxon>Endopterygota</taxon>
        <taxon>Diptera</taxon>
        <taxon>Brachycera</taxon>
        <taxon>Muscomorpha</taxon>
        <taxon>Ephydroidea</taxon>
        <taxon>Drosophilidae</taxon>
        <taxon>Drosophila</taxon>
        <taxon>Sophophora</taxon>
    </lineage>
</organism>
<dbReference type="Gene3D" id="1.10.630.10">
    <property type="entry name" value="Cytochrome P450"/>
    <property type="match status" value="1"/>
</dbReference>
<keyword evidence="12 15" id="KW-0503">Monooxygenase</keyword>
<evidence type="ECO:0000256" key="14">
    <source>
        <dbReference type="PIRSR" id="PIRSR602401-1"/>
    </source>
</evidence>
<dbReference type="AlphaFoldDB" id="A0A3B0JQI4"/>
<dbReference type="InterPro" id="IPR002401">
    <property type="entry name" value="Cyt_P450_E_grp-I"/>
</dbReference>
<protein>
    <submittedName>
        <fullName evidence="17">Blast:Probable cytochrome P450 9h1</fullName>
    </submittedName>
</protein>
<dbReference type="GO" id="GO:0005506">
    <property type="term" value="F:iron ion binding"/>
    <property type="evidence" value="ECO:0007669"/>
    <property type="project" value="InterPro"/>
</dbReference>
<keyword evidence="16" id="KW-0812">Transmembrane</keyword>
<dbReference type="CDD" id="cd11056">
    <property type="entry name" value="CYP6-like"/>
    <property type="match status" value="1"/>
</dbReference>
<dbReference type="GO" id="GO:0016705">
    <property type="term" value="F:oxidoreductase activity, acting on paired donors, with incorporation or reduction of molecular oxygen"/>
    <property type="evidence" value="ECO:0007669"/>
    <property type="project" value="InterPro"/>
</dbReference>
<evidence type="ECO:0000256" key="16">
    <source>
        <dbReference type="SAM" id="Phobius"/>
    </source>
</evidence>
<feature type="transmembrane region" description="Helical" evidence="16">
    <location>
        <begin position="309"/>
        <end position="333"/>
    </location>
</feature>
<evidence type="ECO:0000313" key="17">
    <source>
        <dbReference type="EMBL" id="SPP75606.1"/>
    </source>
</evidence>
<dbReference type="PANTHER" id="PTHR24292:SF54">
    <property type="entry name" value="CYP9F3-RELATED"/>
    <property type="match status" value="1"/>
</dbReference>
<keyword evidence="10 15" id="KW-0560">Oxidoreductase</keyword>
<evidence type="ECO:0000256" key="6">
    <source>
        <dbReference type="ARBA" id="ARBA00022617"/>
    </source>
</evidence>
<dbReference type="STRING" id="7266.A0A3B0JQI4"/>
<dbReference type="GO" id="GO:0020037">
    <property type="term" value="F:heme binding"/>
    <property type="evidence" value="ECO:0007669"/>
    <property type="project" value="InterPro"/>
</dbReference>
<evidence type="ECO:0000256" key="10">
    <source>
        <dbReference type="ARBA" id="ARBA00023002"/>
    </source>
</evidence>
<keyword evidence="6 14" id="KW-0349">Heme</keyword>
<evidence type="ECO:0000256" key="12">
    <source>
        <dbReference type="ARBA" id="ARBA00023033"/>
    </source>
</evidence>
<comment type="similarity">
    <text evidence="5 15">Belongs to the cytochrome P450 family.</text>
</comment>
<evidence type="ECO:0000256" key="13">
    <source>
        <dbReference type="ARBA" id="ARBA00023136"/>
    </source>
</evidence>
<keyword evidence="8" id="KW-0256">Endoplasmic reticulum</keyword>
<dbReference type="InterPro" id="IPR050476">
    <property type="entry name" value="Insect_CytP450_Detox"/>
</dbReference>
<evidence type="ECO:0000256" key="15">
    <source>
        <dbReference type="RuleBase" id="RU000461"/>
    </source>
</evidence>
<evidence type="ECO:0000256" key="9">
    <source>
        <dbReference type="ARBA" id="ARBA00022848"/>
    </source>
</evidence>
<dbReference type="Pfam" id="PF00067">
    <property type="entry name" value="p450"/>
    <property type="match status" value="1"/>
</dbReference>
<dbReference type="SUPFAM" id="SSF48264">
    <property type="entry name" value="Cytochrome P450"/>
    <property type="match status" value="1"/>
</dbReference>